<gene>
    <name evidence="1" type="ORF">CU102_20985</name>
</gene>
<comment type="caution">
    <text evidence="1">The sequence shown here is derived from an EMBL/GenBank/DDBJ whole genome shotgun (WGS) entry which is preliminary data.</text>
</comment>
<evidence type="ECO:0000313" key="2">
    <source>
        <dbReference type="Proteomes" id="UP000241444"/>
    </source>
</evidence>
<accession>A0A2P7BEJ2</accession>
<keyword evidence="2" id="KW-1185">Reference proteome</keyword>
<name>A0A2P7BEJ2_9HYPH</name>
<dbReference type="Proteomes" id="UP000241444">
    <property type="component" value="Unassembled WGS sequence"/>
</dbReference>
<sequence length="78" mass="9074">MVVMSDLSKDEWEALRSLLQGETIRRINGQTVKRLTDIGALRKKRGEIELSYAAMQLLIERMARISRARNHDTQTWCN</sequence>
<reference evidence="2" key="1">
    <citation type="submission" date="2017-11" db="EMBL/GenBank/DDBJ databases">
        <authorList>
            <person name="Kuznetsova I."/>
            <person name="Sazanova A."/>
            <person name="Chirak E."/>
            <person name="Safronova V."/>
            <person name="Willems A."/>
        </authorList>
    </citation>
    <scope>NUCLEOTIDE SEQUENCE [LARGE SCALE GENOMIC DNA]</scope>
    <source>
        <strain evidence="2">STM 196</strain>
    </source>
</reference>
<organism evidence="1 2">
    <name type="scientific">Phyllobacterium brassicacearum</name>
    <dbReference type="NCBI Taxonomy" id="314235"/>
    <lineage>
        <taxon>Bacteria</taxon>
        <taxon>Pseudomonadati</taxon>
        <taxon>Pseudomonadota</taxon>
        <taxon>Alphaproteobacteria</taxon>
        <taxon>Hyphomicrobiales</taxon>
        <taxon>Phyllobacteriaceae</taxon>
        <taxon>Phyllobacterium</taxon>
    </lineage>
</organism>
<evidence type="ECO:0000313" key="1">
    <source>
        <dbReference type="EMBL" id="PSH64911.1"/>
    </source>
</evidence>
<proteinExistence type="predicted"/>
<dbReference type="AlphaFoldDB" id="A0A2P7BEJ2"/>
<protein>
    <submittedName>
        <fullName evidence="1">Uncharacterized protein</fullName>
    </submittedName>
</protein>
<dbReference type="EMBL" id="PGGO01000018">
    <property type="protein sequence ID" value="PSH64911.1"/>
    <property type="molecule type" value="Genomic_DNA"/>
</dbReference>